<dbReference type="InterPro" id="IPR001537">
    <property type="entry name" value="SpoU_MeTrfase"/>
</dbReference>
<gene>
    <name evidence="4" type="ORF">KP509_05G026400</name>
</gene>
<keyword evidence="5" id="KW-1185">Reference proteome</keyword>
<evidence type="ECO:0000313" key="4">
    <source>
        <dbReference type="EMBL" id="KAH7436573.1"/>
    </source>
</evidence>
<dbReference type="Pfam" id="PF00588">
    <property type="entry name" value="SpoU_methylase"/>
    <property type="match status" value="1"/>
</dbReference>
<dbReference type="InterPro" id="IPR029028">
    <property type="entry name" value="Alpha/beta_knot_MTases"/>
</dbReference>
<organism evidence="4 5">
    <name type="scientific">Ceratopteris richardii</name>
    <name type="common">Triangle waterfern</name>
    <dbReference type="NCBI Taxonomy" id="49495"/>
    <lineage>
        <taxon>Eukaryota</taxon>
        <taxon>Viridiplantae</taxon>
        <taxon>Streptophyta</taxon>
        <taxon>Embryophyta</taxon>
        <taxon>Tracheophyta</taxon>
        <taxon>Polypodiopsida</taxon>
        <taxon>Polypodiidae</taxon>
        <taxon>Polypodiales</taxon>
        <taxon>Pteridineae</taxon>
        <taxon>Pteridaceae</taxon>
        <taxon>Parkerioideae</taxon>
        <taxon>Ceratopteris</taxon>
    </lineage>
</organism>
<evidence type="ECO:0000259" key="3">
    <source>
        <dbReference type="Pfam" id="PF00588"/>
    </source>
</evidence>
<dbReference type="Gene3D" id="3.40.1280.10">
    <property type="match status" value="1"/>
</dbReference>
<dbReference type="AlphaFoldDB" id="A0A8T2US02"/>
<reference evidence="4" key="1">
    <citation type="submission" date="2021-08" db="EMBL/GenBank/DDBJ databases">
        <title>WGS assembly of Ceratopteris richardii.</title>
        <authorList>
            <person name="Marchant D.B."/>
            <person name="Chen G."/>
            <person name="Jenkins J."/>
            <person name="Shu S."/>
            <person name="Leebens-Mack J."/>
            <person name="Grimwood J."/>
            <person name="Schmutz J."/>
            <person name="Soltis P."/>
            <person name="Soltis D."/>
            <person name="Chen Z.-H."/>
        </authorList>
    </citation>
    <scope>NUCLEOTIDE SEQUENCE</scope>
    <source>
        <strain evidence="4">Whitten #5841</strain>
        <tissue evidence="4">Leaf</tissue>
    </source>
</reference>
<dbReference type="EMBL" id="CM035410">
    <property type="protein sequence ID" value="KAH7436573.1"/>
    <property type="molecule type" value="Genomic_DNA"/>
</dbReference>
<evidence type="ECO:0000313" key="5">
    <source>
        <dbReference type="Proteomes" id="UP000825935"/>
    </source>
</evidence>
<dbReference type="PANTHER" id="PTHR43191">
    <property type="entry name" value="RRNA METHYLTRANSFERASE 3"/>
    <property type="match status" value="1"/>
</dbReference>
<protein>
    <recommendedName>
        <fullName evidence="3">tRNA/rRNA methyltransferase SpoU type domain-containing protein</fullName>
    </recommendedName>
</protein>
<proteinExistence type="predicted"/>
<evidence type="ECO:0000256" key="1">
    <source>
        <dbReference type="ARBA" id="ARBA00022603"/>
    </source>
</evidence>
<dbReference type="CDD" id="cd18096">
    <property type="entry name" value="SpoU-like"/>
    <property type="match status" value="1"/>
</dbReference>
<feature type="domain" description="tRNA/rRNA methyltransferase SpoU type" evidence="3">
    <location>
        <begin position="51"/>
        <end position="188"/>
    </location>
</feature>
<dbReference type="GO" id="GO:0008173">
    <property type="term" value="F:RNA methyltransferase activity"/>
    <property type="evidence" value="ECO:0007669"/>
    <property type="project" value="InterPro"/>
</dbReference>
<dbReference type="InterPro" id="IPR051259">
    <property type="entry name" value="rRNA_Methyltransferase"/>
</dbReference>
<dbReference type="Proteomes" id="UP000825935">
    <property type="component" value="Chromosome 5"/>
</dbReference>
<accession>A0A8T2US02</accession>
<dbReference type="SUPFAM" id="SSF75217">
    <property type="entry name" value="alpha/beta knot"/>
    <property type="match status" value="1"/>
</dbReference>
<dbReference type="GO" id="GO:0003723">
    <property type="term" value="F:RNA binding"/>
    <property type="evidence" value="ECO:0007669"/>
    <property type="project" value="InterPro"/>
</dbReference>
<dbReference type="OrthoDB" id="270651at2759"/>
<dbReference type="GO" id="GO:0032259">
    <property type="term" value="P:methylation"/>
    <property type="evidence" value="ECO:0007669"/>
    <property type="project" value="UniProtKB-KW"/>
</dbReference>
<sequence length="274" mass="30070">MENALKEIDVTDNFTGNHEGVEELCTEVSGSLNDAASTQKGTTQNGPPESFVIVYNVSKRHNIGTLARCATAFGVSEMILVGKHKDFNAFGSHGASAHLRYRHFYTLGDARSHLKEMGCVIIGVEITDDAMPIHSHPFTQSSAFLLGNEGTGLSKKEMDICDSFVYIAQYGSGTASLNVTVAASIVLHHFAVWAGFSERDRCGHKFVVADRPIKQHHRVICSETPEMVAEMRRLRHAGCKDWADNDNEMSVSNEGKERVSTCSESSVLMNLFEV</sequence>
<keyword evidence="1" id="KW-0489">Methyltransferase</keyword>
<dbReference type="InterPro" id="IPR029026">
    <property type="entry name" value="tRNA_m1G_MTases_N"/>
</dbReference>
<name>A0A8T2US02_CERRI</name>
<evidence type="ECO:0000256" key="2">
    <source>
        <dbReference type="ARBA" id="ARBA00022679"/>
    </source>
</evidence>
<dbReference type="OMA" id="KKEMEVC"/>
<keyword evidence="2" id="KW-0808">Transferase</keyword>
<comment type="caution">
    <text evidence="4">The sequence shown here is derived from an EMBL/GenBank/DDBJ whole genome shotgun (WGS) entry which is preliminary data.</text>
</comment>
<dbReference type="GO" id="GO:0006396">
    <property type="term" value="P:RNA processing"/>
    <property type="evidence" value="ECO:0007669"/>
    <property type="project" value="InterPro"/>
</dbReference>
<dbReference type="PANTHER" id="PTHR43191:SF7">
    <property type="entry name" value="OBP33PEP LIKE PROTEIN"/>
    <property type="match status" value="1"/>
</dbReference>